<dbReference type="InterPro" id="IPR032364">
    <property type="entry name" value="GramPos_pilinD1_N"/>
</dbReference>
<feature type="chain" id="PRO_5041674390" evidence="7">
    <location>
        <begin position="32"/>
        <end position="468"/>
    </location>
</feature>
<evidence type="ECO:0000256" key="5">
    <source>
        <dbReference type="SAM" id="MobiDB-lite"/>
    </source>
</evidence>
<dbReference type="AlphaFoldDB" id="A0AA95BST7"/>
<dbReference type="Pfam" id="PF17802">
    <property type="entry name" value="SpaA"/>
    <property type="match status" value="1"/>
</dbReference>
<name>A0AA95BST7_9MICC</name>
<feature type="domain" description="Gram-positive cocci surface proteins LPxTG" evidence="8">
    <location>
        <begin position="430"/>
        <end position="468"/>
    </location>
</feature>
<dbReference type="GO" id="GO:0005975">
    <property type="term" value="P:carbohydrate metabolic process"/>
    <property type="evidence" value="ECO:0007669"/>
    <property type="project" value="UniProtKB-ARBA"/>
</dbReference>
<dbReference type="PROSITE" id="PS50847">
    <property type="entry name" value="GRAM_POS_ANCHORING"/>
    <property type="match status" value="1"/>
</dbReference>
<evidence type="ECO:0000256" key="7">
    <source>
        <dbReference type="SAM" id="SignalP"/>
    </source>
</evidence>
<keyword evidence="6" id="KW-1133">Transmembrane helix</keyword>
<dbReference type="Proteomes" id="UP001060018">
    <property type="component" value="Chromosome"/>
</dbReference>
<dbReference type="Pfam" id="PF16555">
    <property type="entry name" value="GramPos_pilinD1"/>
    <property type="match status" value="1"/>
</dbReference>
<proteinExistence type="predicted"/>
<accession>A0AA95BST7</accession>
<feature type="signal peptide" evidence="7">
    <location>
        <begin position="1"/>
        <end position="31"/>
    </location>
</feature>
<feature type="transmembrane region" description="Helical" evidence="6">
    <location>
        <begin position="439"/>
        <end position="458"/>
    </location>
</feature>
<dbReference type="InterPro" id="IPR048052">
    <property type="entry name" value="FM1-like"/>
</dbReference>
<keyword evidence="1" id="KW-0134">Cell wall</keyword>
<dbReference type="Pfam" id="PF00746">
    <property type="entry name" value="Gram_pos_anchor"/>
    <property type="match status" value="1"/>
</dbReference>
<keyword evidence="6" id="KW-0812">Transmembrane</keyword>
<sequence length="468" mass="48360">MFSEQRLGKLIAGASALALAGAGLLGATAAAADDAPGIDSGMTGSISIHKSSATPGEAGDGNEITPDPGLDKELAGVEFTLQQVLHDGSPIDLSTAEGWELSEAVTSAGSAPSLPSAEYTLGASTATITDASGVATFSGLNLGLYLVTETKSGDNLISQKHDPFWVTVPYPNEDGSWNYNVHVYPKNLLNEINLSKTVDDTAQLLGDNVTWTLETTVPASDLPYESFTLADVLPAQLTFVSWGALSLNGAPLDAADYVISADNTEISLTASGLAKLDSAGEATFSIDLVTTVNAIPEDGKVVNEASLTINGTTVKDPANTNLGTIKLIKTDEGDQILAGAKFELYAEAPVDGEPTGDPIATATTNDSGEIVWQVHVGIDDDLTETYWVRETVAPAGFVLPANPWSEVPAVDAGATAELTVTNHKADGPDLPLTGAQGTLLFTLAGIGLMAVAGGAVLVQRRARQRRAE</sequence>
<evidence type="ECO:0000256" key="4">
    <source>
        <dbReference type="ARBA" id="ARBA00023088"/>
    </source>
</evidence>
<organism evidence="9 10">
    <name type="scientific">Glutamicibacter halophytocola</name>
    <dbReference type="NCBI Taxonomy" id="1933880"/>
    <lineage>
        <taxon>Bacteria</taxon>
        <taxon>Bacillati</taxon>
        <taxon>Actinomycetota</taxon>
        <taxon>Actinomycetes</taxon>
        <taxon>Micrococcales</taxon>
        <taxon>Micrococcaceae</taxon>
        <taxon>Glutamicibacter</taxon>
    </lineage>
</organism>
<evidence type="ECO:0000256" key="1">
    <source>
        <dbReference type="ARBA" id="ARBA00022512"/>
    </source>
</evidence>
<dbReference type="RefSeq" id="WP_257746222.1">
    <property type="nucleotide sequence ID" value="NZ_CP102487.1"/>
</dbReference>
<keyword evidence="4" id="KW-0572">Peptidoglycan-anchor</keyword>
<evidence type="ECO:0000313" key="10">
    <source>
        <dbReference type="Proteomes" id="UP001060018"/>
    </source>
</evidence>
<evidence type="ECO:0000259" key="8">
    <source>
        <dbReference type="PROSITE" id="PS50847"/>
    </source>
</evidence>
<dbReference type="NCBIfam" id="TIGR01167">
    <property type="entry name" value="LPXTG_anchor"/>
    <property type="match status" value="1"/>
</dbReference>
<dbReference type="EMBL" id="CP102487">
    <property type="protein sequence ID" value="UUX60374.1"/>
    <property type="molecule type" value="Genomic_DNA"/>
</dbReference>
<keyword evidence="6" id="KW-0472">Membrane</keyword>
<evidence type="ECO:0000256" key="3">
    <source>
        <dbReference type="ARBA" id="ARBA00022729"/>
    </source>
</evidence>
<dbReference type="NCBIfam" id="NF033902">
    <property type="entry name" value="iso_D2_wall_anc"/>
    <property type="match status" value="1"/>
</dbReference>
<gene>
    <name evidence="9" type="ORF">NUH22_07125</name>
</gene>
<keyword evidence="3 7" id="KW-0732">Signal</keyword>
<dbReference type="Gene3D" id="2.60.40.740">
    <property type="match status" value="1"/>
</dbReference>
<dbReference type="Gene3D" id="2.60.40.10">
    <property type="entry name" value="Immunoglobulins"/>
    <property type="match status" value="2"/>
</dbReference>
<dbReference type="InterPro" id="IPR013783">
    <property type="entry name" value="Ig-like_fold"/>
</dbReference>
<dbReference type="InterPro" id="IPR026466">
    <property type="entry name" value="Fim_isopep_form_D2_dom"/>
</dbReference>
<feature type="region of interest" description="Disordered" evidence="5">
    <location>
        <begin position="48"/>
        <end position="68"/>
    </location>
</feature>
<evidence type="ECO:0000256" key="2">
    <source>
        <dbReference type="ARBA" id="ARBA00022525"/>
    </source>
</evidence>
<reference evidence="9" key="1">
    <citation type="journal article" date="2022" name="Pest Manag. Sci.">
        <title>Glutamicibacter halophytocola-mediated host fitness of potato tuber moth on Solanaceae crops.</title>
        <authorList>
            <person name="Wang W."/>
            <person name="Xiao G."/>
            <person name="Du G."/>
            <person name="Chang L."/>
            <person name="Yang Y."/>
            <person name="Ye J."/>
            <person name="Chen B."/>
        </authorList>
    </citation>
    <scope>NUCLEOTIDE SEQUENCE</scope>
    <source>
        <strain evidence="9">S2</strain>
    </source>
</reference>
<protein>
    <submittedName>
        <fullName evidence="9">SpaH/EbpB family LPXTG-anchored major pilin</fullName>
    </submittedName>
</protein>
<evidence type="ECO:0000256" key="6">
    <source>
        <dbReference type="SAM" id="Phobius"/>
    </source>
</evidence>
<dbReference type="InterPro" id="IPR019931">
    <property type="entry name" value="LPXTG_anchor"/>
</dbReference>
<dbReference type="NCBIfam" id="TIGR04226">
    <property type="entry name" value="RrgB_K2N_iso_D2"/>
    <property type="match status" value="1"/>
</dbReference>
<evidence type="ECO:0000313" key="9">
    <source>
        <dbReference type="EMBL" id="UUX60374.1"/>
    </source>
</evidence>
<keyword evidence="2" id="KW-0964">Secreted</keyword>
<dbReference type="InterPro" id="IPR041033">
    <property type="entry name" value="SpaA_PFL_dom_1"/>
</dbReference>